<dbReference type="Proteomes" id="UP000049472">
    <property type="component" value="Unassembled WGS sequence"/>
</dbReference>
<keyword evidence="2" id="KW-0812">Transmembrane</keyword>
<feature type="transmembrane region" description="Helical" evidence="2">
    <location>
        <begin position="12"/>
        <end position="34"/>
    </location>
</feature>
<accession>A0A0M6WCS3</accession>
<feature type="domain" description="SH3b" evidence="3">
    <location>
        <begin position="81"/>
        <end position="143"/>
    </location>
</feature>
<dbReference type="EMBL" id="CVRQ01000009">
    <property type="protein sequence ID" value="CRL33787.1"/>
    <property type="molecule type" value="Genomic_DNA"/>
</dbReference>
<dbReference type="Pfam" id="PF08239">
    <property type="entry name" value="SH3_3"/>
    <property type="match status" value="1"/>
</dbReference>
<dbReference type="AlphaFoldDB" id="A0A0M6WCS3"/>
<feature type="compositionally biased region" description="Low complexity" evidence="1">
    <location>
        <begin position="144"/>
        <end position="181"/>
    </location>
</feature>
<proteinExistence type="predicted"/>
<keyword evidence="2" id="KW-0472">Membrane</keyword>
<evidence type="ECO:0000313" key="4">
    <source>
        <dbReference type="EMBL" id="CRL33787.1"/>
    </source>
</evidence>
<evidence type="ECO:0000313" key="5">
    <source>
        <dbReference type="Proteomes" id="UP000049472"/>
    </source>
</evidence>
<evidence type="ECO:0000256" key="1">
    <source>
        <dbReference type="SAM" id="MobiDB-lite"/>
    </source>
</evidence>
<evidence type="ECO:0000256" key="2">
    <source>
        <dbReference type="SAM" id="Phobius"/>
    </source>
</evidence>
<keyword evidence="5" id="KW-1185">Reference proteome</keyword>
<dbReference type="RefSeq" id="WP_055061120.1">
    <property type="nucleotide sequence ID" value="NZ_CVRQ01000009.1"/>
</dbReference>
<organism evidence="4 5">
    <name type="scientific">Agathobacter rectalis</name>
    <dbReference type="NCBI Taxonomy" id="39491"/>
    <lineage>
        <taxon>Bacteria</taxon>
        <taxon>Bacillati</taxon>
        <taxon>Bacillota</taxon>
        <taxon>Clostridia</taxon>
        <taxon>Lachnospirales</taxon>
        <taxon>Lachnospiraceae</taxon>
        <taxon>Agathobacter</taxon>
    </lineage>
</organism>
<protein>
    <recommendedName>
        <fullName evidence="3">SH3b domain-containing protein</fullName>
    </recommendedName>
</protein>
<keyword evidence="2" id="KW-1133">Transmembrane helix</keyword>
<feature type="compositionally biased region" description="Acidic residues" evidence="1">
    <location>
        <begin position="55"/>
        <end position="65"/>
    </location>
</feature>
<sequence length="181" mass="18908">MKASHRKDVIIARLIFAAICLFLIALIATIVITVTSKGGKKKEQDKVQQNAVSESETDSAGDSDTEIGAIYLPQQTTEGTEKTYVTTTSSVNMREKPDKNANIVNVIGPDVKIEFVSEDNGWTQVIFQGQTGYVSSDYVKSDMADSTTDSGTSGAAGSGAASQGTADGSTTGAADNAAQSQ</sequence>
<feature type="region of interest" description="Disordered" evidence="1">
    <location>
        <begin position="43"/>
        <end position="66"/>
    </location>
</feature>
<dbReference type="PROSITE" id="PS51781">
    <property type="entry name" value="SH3B"/>
    <property type="match status" value="1"/>
</dbReference>
<feature type="region of interest" description="Disordered" evidence="1">
    <location>
        <begin position="141"/>
        <end position="181"/>
    </location>
</feature>
<name>A0A0M6WCS3_9FIRM</name>
<evidence type="ECO:0000259" key="3">
    <source>
        <dbReference type="PROSITE" id="PS51781"/>
    </source>
</evidence>
<dbReference type="Gene3D" id="2.30.30.40">
    <property type="entry name" value="SH3 Domains"/>
    <property type="match status" value="1"/>
</dbReference>
<dbReference type="SMART" id="SM00287">
    <property type="entry name" value="SH3b"/>
    <property type="match status" value="1"/>
</dbReference>
<reference evidence="5" key="1">
    <citation type="submission" date="2015-05" db="EMBL/GenBank/DDBJ databases">
        <authorList>
            <consortium name="Pathogen Informatics"/>
        </authorList>
    </citation>
    <scope>NUCLEOTIDE SEQUENCE [LARGE SCALE GENOMIC DNA]</scope>
    <source>
        <strain evidence="5">T1-815</strain>
    </source>
</reference>
<gene>
    <name evidence="4" type="ORF">T1815_06671</name>
</gene>
<dbReference type="InterPro" id="IPR003646">
    <property type="entry name" value="SH3-like_bac-type"/>
</dbReference>